<proteinExistence type="predicted"/>
<name>A0ACB9ER74_9ASTR</name>
<gene>
    <name evidence="1" type="ORF">L1987_51543</name>
</gene>
<protein>
    <submittedName>
        <fullName evidence="1">Uncharacterized protein</fullName>
    </submittedName>
</protein>
<reference evidence="2" key="1">
    <citation type="journal article" date="2022" name="Mol. Ecol. Resour.">
        <title>The genomes of chicory, endive, great burdock and yacon provide insights into Asteraceae palaeo-polyploidization history and plant inulin production.</title>
        <authorList>
            <person name="Fan W."/>
            <person name="Wang S."/>
            <person name="Wang H."/>
            <person name="Wang A."/>
            <person name="Jiang F."/>
            <person name="Liu H."/>
            <person name="Zhao H."/>
            <person name="Xu D."/>
            <person name="Zhang Y."/>
        </authorList>
    </citation>
    <scope>NUCLEOTIDE SEQUENCE [LARGE SCALE GENOMIC DNA]</scope>
    <source>
        <strain evidence="2">cv. Yunnan</strain>
    </source>
</reference>
<evidence type="ECO:0000313" key="2">
    <source>
        <dbReference type="Proteomes" id="UP001056120"/>
    </source>
</evidence>
<dbReference type="EMBL" id="CM042034">
    <property type="protein sequence ID" value="KAI3761135.1"/>
    <property type="molecule type" value="Genomic_DNA"/>
</dbReference>
<comment type="caution">
    <text evidence="1">The sequence shown here is derived from an EMBL/GenBank/DDBJ whole genome shotgun (WGS) entry which is preliminary data.</text>
</comment>
<organism evidence="1 2">
    <name type="scientific">Smallanthus sonchifolius</name>
    <dbReference type="NCBI Taxonomy" id="185202"/>
    <lineage>
        <taxon>Eukaryota</taxon>
        <taxon>Viridiplantae</taxon>
        <taxon>Streptophyta</taxon>
        <taxon>Embryophyta</taxon>
        <taxon>Tracheophyta</taxon>
        <taxon>Spermatophyta</taxon>
        <taxon>Magnoliopsida</taxon>
        <taxon>eudicotyledons</taxon>
        <taxon>Gunneridae</taxon>
        <taxon>Pentapetalae</taxon>
        <taxon>asterids</taxon>
        <taxon>campanulids</taxon>
        <taxon>Asterales</taxon>
        <taxon>Asteraceae</taxon>
        <taxon>Asteroideae</taxon>
        <taxon>Heliantheae alliance</taxon>
        <taxon>Millerieae</taxon>
        <taxon>Smallanthus</taxon>
    </lineage>
</organism>
<accession>A0ACB9ER74</accession>
<sequence length="145" mass="16435">MPPSTTGHPPPTPPTPARHHRFNAVTARRHPHPSAVTTTPPPQLPLNWVFHKRTNPTALTLSAIQPLSSSACTSAHSLTVDDFSVTYKSHLLRYQRFQTSTNSLAKYYQILTFDSFQNVIVNLSCEIKHEKLHSEAKRRNLRYIN</sequence>
<dbReference type="Proteomes" id="UP001056120">
    <property type="component" value="Linkage Group LG17"/>
</dbReference>
<keyword evidence="2" id="KW-1185">Reference proteome</keyword>
<reference evidence="1 2" key="2">
    <citation type="journal article" date="2022" name="Mol. Ecol. Resour.">
        <title>The genomes of chicory, endive, great burdock and yacon provide insights into Asteraceae paleo-polyploidization history and plant inulin production.</title>
        <authorList>
            <person name="Fan W."/>
            <person name="Wang S."/>
            <person name="Wang H."/>
            <person name="Wang A."/>
            <person name="Jiang F."/>
            <person name="Liu H."/>
            <person name="Zhao H."/>
            <person name="Xu D."/>
            <person name="Zhang Y."/>
        </authorList>
    </citation>
    <scope>NUCLEOTIDE SEQUENCE [LARGE SCALE GENOMIC DNA]</scope>
    <source>
        <strain evidence="2">cv. Yunnan</strain>
        <tissue evidence="1">Leaves</tissue>
    </source>
</reference>
<evidence type="ECO:0000313" key="1">
    <source>
        <dbReference type="EMBL" id="KAI3761135.1"/>
    </source>
</evidence>